<evidence type="ECO:0000313" key="11">
    <source>
        <dbReference type="Proteomes" id="UP001442468"/>
    </source>
</evidence>
<dbReference type="InterPro" id="IPR017871">
    <property type="entry name" value="ABC_transporter-like_CS"/>
</dbReference>
<evidence type="ECO:0000313" key="10">
    <source>
        <dbReference type="EMBL" id="MEQ6918229.1"/>
    </source>
</evidence>
<gene>
    <name evidence="10" type="ORF">ABE960_11920</name>
</gene>
<feature type="transmembrane region" description="Helical" evidence="7">
    <location>
        <begin position="251"/>
        <end position="270"/>
    </location>
</feature>
<dbReference type="EMBL" id="JBEGCJ010000005">
    <property type="protein sequence ID" value="MEQ6918229.1"/>
    <property type="molecule type" value="Genomic_DNA"/>
</dbReference>
<dbReference type="NCBIfam" id="TIGR02204">
    <property type="entry name" value="MsbA_rel"/>
    <property type="match status" value="1"/>
</dbReference>
<organism evidence="10 11">
    <name type="scientific">Halomonas aquatica</name>
    <dbReference type="NCBI Taxonomy" id="3151123"/>
    <lineage>
        <taxon>Bacteria</taxon>
        <taxon>Pseudomonadati</taxon>
        <taxon>Pseudomonadota</taxon>
        <taxon>Gammaproteobacteria</taxon>
        <taxon>Oceanospirillales</taxon>
        <taxon>Halomonadaceae</taxon>
        <taxon>Halomonas</taxon>
    </lineage>
</organism>
<keyword evidence="11" id="KW-1185">Reference proteome</keyword>
<name>A0ABV1NGS4_9GAMM</name>
<dbReference type="PROSITE" id="PS50893">
    <property type="entry name" value="ABC_TRANSPORTER_2"/>
    <property type="match status" value="1"/>
</dbReference>
<keyword evidence="6 7" id="KW-0472">Membrane</keyword>
<dbReference type="Gene3D" id="3.40.50.300">
    <property type="entry name" value="P-loop containing nucleotide triphosphate hydrolases"/>
    <property type="match status" value="1"/>
</dbReference>
<dbReference type="PROSITE" id="PS00211">
    <property type="entry name" value="ABC_TRANSPORTER_1"/>
    <property type="match status" value="1"/>
</dbReference>
<evidence type="ECO:0000256" key="5">
    <source>
        <dbReference type="ARBA" id="ARBA00022989"/>
    </source>
</evidence>
<evidence type="ECO:0000259" key="9">
    <source>
        <dbReference type="PROSITE" id="PS50929"/>
    </source>
</evidence>
<feature type="transmembrane region" description="Helical" evidence="7">
    <location>
        <begin position="139"/>
        <end position="162"/>
    </location>
</feature>
<reference evidence="10 11" key="1">
    <citation type="submission" date="2024-05" db="EMBL/GenBank/DDBJ databases">
        <title>Halomonas sp. SSM6 16S ribosomal RNA gene Genome sequencing and assembly.</title>
        <authorList>
            <person name="Yook S."/>
        </authorList>
    </citation>
    <scope>NUCLEOTIDE SEQUENCE [LARGE SCALE GENOMIC DNA]</scope>
    <source>
        <strain evidence="10 11">SSM6</strain>
    </source>
</reference>
<evidence type="ECO:0000256" key="2">
    <source>
        <dbReference type="ARBA" id="ARBA00022692"/>
    </source>
</evidence>
<evidence type="ECO:0000256" key="3">
    <source>
        <dbReference type="ARBA" id="ARBA00022741"/>
    </source>
</evidence>
<comment type="caution">
    <text evidence="10">The sequence shown here is derived from an EMBL/GenBank/DDBJ whole genome shotgun (WGS) entry which is preliminary data.</text>
</comment>
<dbReference type="InterPro" id="IPR011527">
    <property type="entry name" value="ABC1_TM_dom"/>
</dbReference>
<feature type="transmembrane region" description="Helical" evidence="7">
    <location>
        <begin position="66"/>
        <end position="90"/>
    </location>
</feature>
<dbReference type="SMART" id="SM00382">
    <property type="entry name" value="AAA"/>
    <property type="match status" value="1"/>
</dbReference>
<evidence type="ECO:0000256" key="1">
    <source>
        <dbReference type="ARBA" id="ARBA00004651"/>
    </source>
</evidence>
<dbReference type="PANTHER" id="PTHR43394:SF1">
    <property type="entry name" value="ATP-BINDING CASSETTE SUB-FAMILY B MEMBER 10, MITOCHONDRIAL"/>
    <property type="match status" value="1"/>
</dbReference>
<dbReference type="Pfam" id="PF00664">
    <property type="entry name" value="ABC_membrane"/>
    <property type="match status" value="1"/>
</dbReference>
<sequence>MTQRPDPRILLRLLSLLRPYRWRLFLAGVALLLAASSVLVLGQGLRLVIDQGFVAADRSRLNQALGMLLIVISVLALASALRYYLVTWIGERLAGDLRRRVFDHLLELEPGFFEASGDEGGGAGEITSRLTADTSVLQTLFGSSLSLAVRNLLMLVGSVILMLVTQPWLSAIVLLGTPATVLPILWYGRRVRRLSRFSQDRVAELGRYAGEALSGIRTVQAFRHESIDRHDYGQRVEEAFASAVERTRQRAWLTGIAMLVVFAAVGVMLWQGGQAVLAGSMTGGELSAFVFYAVLTAGAVATLAEVAGDVQRAAGAAERLLELLDTRPTIHAPPAPTPLPEPVQGDIRLEGVDFTYPGRTQPALAGLELHVRSGERVALVGPSGAGKSTLLSLLLRFQDPDSGVIRLDGIDLRDLDPRDLRRNLGLVAQQPTLFTGTTAENLRYGKPDASLKELRTAARDANALDFIEALPQGLDTPLGPGGVQLSGGQRQRLAIARALLKDPRVLLLDEATSALDAESERLVQQALDRLMHGRTTLVIAHRLATVVAADHLLVLDAGRLVAAGSHEDLLESSPLYRHLAELQFGRHAMPPHADGS</sequence>
<comment type="subcellular location">
    <subcellularLocation>
        <location evidence="1">Cell membrane</location>
        <topology evidence="1">Multi-pass membrane protein</topology>
    </subcellularLocation>
</comment>
<dbReference type="InterPro" id="IPR036640">
    <property type="entry name" value="ABC1_TM_sf"/>
</dbReference>
<evidence type="ECO:0000259" key="8">
    <source>
        <dbReference type="PROSITE" id="PS50893"/>
    </source>
</evidence>
<feature type="domain" description="ABC transmembrane type-1" evidence="9">
    <location>
        <begin position="25"/>
        <end position="312"/>
    </location>
</feature>
<dbReference type="PANTHER" id="PTHR43394">
    <property type="entry name" value="ATP-DEPENDENT PERMEASE MDL1, MITOCHONDRIAL"/>
    <property type="match status" value="1"/>
</dbReference>
<dbReference type="Pfam" id="PF00005">
    <property type="entry name" value="ABC_tran"/>
    <property type="match status" value="1"/>
</dbReference>
<dbReference type="InterPro" id="IPR039421">
    <property type="entry name" value="Type_1_exporter"/>
</dbReference>
<dbReference type="CDD" id="cd18575">
    <property type="entry name" value="ABC_6TM_bac_exporter_ABCB8_10_like"/>
    <property type="match status" value="1"/>
</dbReference>
<keyword evidence="4" id="KW-0067">ATP-binding</keyword>
<dbReference type="PROSITE" id="PS50929">
    <property type="entry name" value="ABC_TM1F"/>
    <property type="match status" value="1"/>
</dbReference>
<evidence type="ECO:0000256" key="7">
    <source>
        <dbReference type="SAM" id="Phobius"/>
    </source>
</evidence>
<evidence type="ECO:0000256" key="6">
    <source>
        <dbReference type="ARBA" id="ARBA00023136"/>
    </source>
</evidence>
<dbReference type="SUPFAM" id="SSF52540">
    <property type="entry name" value="P-loop containing nucleoside triphosphate hydrolases"/>
    <property type="match status" value="1"/>
</dbReference>
<dbReference type="InterPro" id="IPR027417">
    <property type="entry name" value="P-loop_NTPase"/>
</dbReference>
<dbReference type="RefSeq" id="WP_349762501.1">
    <property type="nucleotide sequence ID" value="NZ_JBEGCJ010000005.1"/>
</dbReference>
<dbReference type="InterPro" id="IPR011918">
    <property type="entry name" value="ABC_MsbA_ATP-bd"/>
</dbReference>
<keyword evidence="2 7" id="KW-0812">Transmembrane</keyword>
<dbReference type="SUPFAM" id="SSF90123">
    <property type="entry name" value="ABC transporter transmembrane region"/>
    <property type="match status" value="1"/>
</dbReference>
<evidence type="ECO:0000256" key="4">
    <source>
        <dbReference type="ARBA" id="ARBA00022840"/>
    </source>
</evidence>
<feature type="transmembrane region" description="Helical" evidence="7">
    <location>
        <begin position="168"/>
        <end position="188"/>
    </location>
</feature>
<keyword evidence="5 7" id="KW-1133">Transmembrane helix</keyword>
<proteinExistence type="predicted"/>
<dbReference type="InterPro" id="IPR003593">
    <property type="entry name" value="AAA+_ATPase"/>
</dbReference>
<feature type="domain" description="ABC transporter" evidence="8">
    <location>
        <begin position="347"/>
        <end position="582"/>
    </location>
</feature>
<dbReference type="Proteomes" id="UP001442468">
    <property type="component" value="Unassembled WGS sequence"/>
</dbReference>
<feature type="transmembrane region" description="Helical" evidence="7">
    <location>
        <begin position="290"/>
        <end position="310"/>
    </location>
</feature>
<dbReference type="InterPro" id="IPR003439">
    <property type="entry name" value="ABC_transporter-like_ATP-bd"/>
</dbReference>
<accession>A0ABV1NGS4</accession>
<protein>
    <submittedName>
        <fullName evidence="10">ABC transporter transmembrane domain-containing protein</fullName>
    </submittedName>
</protein>
<keyword evidence="3" id="KW-0547">Nucleotide-binding</keyword>
<dbReference type="Gene3D" id="1.20.1560.10">
    <property type="entry name" value="ABC transporter type 1, transmembrane domain"/>
    <property type="match status" value="1"/>
</dbReference>